<dbReference type="STRING" id="441112.SAMN04488094_10734"/>
<dbReference type="NCBIfam" id="TIGR01727">
    <property type="entry name" value="oligo_HPY"/>
    <property type="match status" value="1"/>
</dbReference>
<keyword evidence="8" id="KW-1185">Reference proteome</keyword>
<evidence type="ECO:0000256" key="2">
    <source>
        <dbReference type="ARBA" id="ARBA00005417"/>
    </source>
</evidence>
<dbReference type="OrthoDB" id="9802264at2"/>
<dbReference type="InterPro" id="IPR013563">
    <property type="entry name" value="Oligopep_ABC_C"/>
</dbReference>
<dbReference type="InterPro" id="IPR017871">
    <property type="entry name" value="ABC_transporter-like_CS"/>
</dbReference>
<dbReference type="GO" id="GO:0005524">
    <property type="term" value="F:ATP binding"/>
    <property type="evidence" value="ECO:0007669"/>
    <property type="project" value="UniProtKB-KW"/>
</dbReference>
<evidence type="ECO:0000313" key="8">
    <source>
        <dbReference type="Proteomes" id="UP000198728"/>
    </source>
</evidence>
<dbReference type="PROSITE" id="PS00211">
    <property type="entry name" value="ABC_TRANSPORTER_1"/>
    <property type="match status" value="1"/>
</dbReference>
<dbReference type="Pfam" id="PF08352">
    <property type="entry name" value="oligo_HPY"/>
    <property type="match status" value="1"/>
</dbReference>
<dbReference type="InterPro" id="IPR027417">
    <property type="entry name" value="P-loop_NTPase"/>
</dbReference>
<dbReference type="CDD" id="cd03257">
    <property type="entry name" value="ABC_NikE_OppD_transporters"/>
    <property type="match status" value="1"/>
</dbReference>
<organism evidence="7 8">
    <name type="scientific">Tropicimonas isoalkanivorans</name>
    <dbReference type="NCBI Taxonomy" id="441112"/>
    <lineage>
        <taxon>Bacteria</taxon>
        <taxon>Pseudomonadati</taxon>
        <taxon>Pseudomonadota</taxon>
        <taxon>Alphaproteobacteria</taxon>
        <taxon>Rhodobacterales</taxon>
        <taxon>Roseobacteraceae</taxon>
        <taxon>Tropicimonas</taxon>
    </lineage>
</organism>
<dbReference type="Proteomes" id="UP000198728">
    <property type="component" value="Unassembled WGS sequence"/>
</dbReference>
<dbReference type="SMART" id="SM00382">
    <property type="entry name" value="AAA"/>
    <property type="match status" value="1"/>
</dbReference>
<dbReference type="GO" id="GO:0015833">
    <property type="term" value="P:peptide transport"/>
    <property type="evidence" value="ECO:0007669"/>
    <property type="project" value="InterPro"/>
</dbReference>
<evidence type="ECO:0000313" key="7">
    <source>
        <dbReference type="EMBL" id="SFC62839.1"/>
    </source>
</evidence>
<dbReference type="InterPro" id="IPR050319">
    <property type="entry name" value="ABC_transp_ATP-bind"/>
</dbReference>
<dbReference type="RefSeq" id="WP_093361045.1">
    <property type="nucleotide sequence ID" value="NZ_FOLG01000007.1"/>
</dbReference>
<dbReference type="PANTHER" id="PTHR43776">
    <property type="entry name" value="TRANSPORT ATP-BINDING PROTEIN"/>
    <property type="match status" value="1"/>
</dbReference>
<feature type="domain" description="ABC transporter" evidence="6">
    <location>
        <begin position="5"/>
        <end position="247"/>
    </location>
</feature>
<dbReference type="Pfam" id="PF00005">
    <property type="entry name" value="ABC_tran"/>
    <property type="match status" value="1"/>
</dbReference>
<keyword evidence="3" id="KW-0813">Transport</keyword>
<sequence length="315" mass="34454">MNPVLRTDHLKVHHDTARGTLKAVDGIDLSIAEGETLGLVGESGCGKSTLARCIVGISRPTDGSIAIQGVSGGRGRAARLDRAQTVQMIFQDPSGALNPRLRVDRIIREPLDVNNVGDRSERRDKALKIAREVGLSDYHLDRMPHELSGGQRQRVSIARALALNPKLLVCDEAVSALDVSVQAQVLNLLVDLQKDLGLSYLFISHDLAVVRYVSHRIAVMYMGRIVEIGPAEDVWRGRLHPYTRALTASIPDEAARRDTGELLEGDVPSPVSPPSGCAFRTRCRFARQQCAAERPELRRVGTHEVACHFAETISD</sequence>
<evidence type="ECO:0000259" key="6">
    <source>
        <dbReference type="PROSITE" id="PS50893"/>
    </source>
</evidence>
<dbReference type="SUPFAM" id="SSF52540">
    <property type="entry name" value="P-loop containing nucleoside triphosphate hydrolases"/>
    <property type="match status" value="1"/>
</dbReference>
<comment type="similarity">
    <text evidence="2">Belongs to the ABC transporter superfamily.</text>
</comment>
<dbReference type="FunFam" id="3.40.50.300:FF:000016">
    <property type="entry name" value="Oligopeptide ABC transporter ATP-binding component"/>
    <property type="match status" value="1"/>
</dbReference>
<keyword evidence="4" id="KW-0547">Nucleotide-binding</keyword>
<dbReference type="GO" id="GO:0016887">
    <property type="term" value="F:ATP hydrolysis activity"/>
    <property type="evidence" value="ECO:0007669"/>
    <property type="project" value="InterPro"/>
</dbReference>
<dbReference type="EMBL" id="FOLG01000007">
    <property type="protein sequence ID" value="SFC62839.1"/>
    <property type="molecule type" value="Genomic_DNA"/>
</dbReference>
<keyword evidence="5 7" id="KW-0067">ATP-binding</keyword>
<comment type="subcellular location">
    <subcellularLocation>
        <location evidence="1">Cell inner membrane</location>
        <topology evidence="1">Peripheral membrane protein</topology>
    </subcellularLocation>
</comment>
<evidence type="ECO:0000256" key="1">
    <source>
        <dbReference type="ARBA" id="ARBA00004417"/>
    </source>
</evidence>
<accession>A0A1I1KPY5</accession>
<dbReference type="InterPro" id="IPR003593">
    <property type="entry name" value="AAA+_ATPase"/>
</dbReference>
<protein>
    <submittedName>
        <fullName evidence="7">Peptide/nickel transport system ATP-binding protein</fullName>
    </submittedName>
</protein>
<dbReference type="AlphaFoldDB" id="A0A1I1KPY5"/>
<dbReference type="PANTHER" id="PTHR43776:SF7">
    <property type="entry name" value="D,D-DIPEPTIDE TRANSPORT ATP-BINDING PROTEIN DDPF-RELATED"/>
    <property type="match status" value="1"/>
</dbReference>
<name>A0A1I1KPY5_9RHOB</name>
<gene>
    <name evidence="7" type="ORF">SAMN04488094_10734</name>
</gene>
<evidence type="ECO:0000256" key="3">
    <source>
        <dbReference type="ARBA" id="ARBA00022448"/>
    </source>
</evidence>
<evidence type="ECO:0000256" key="4">
    <source>
        <dbReference type="ARBA" id="ARBA00022741"/>
    </source>
</evidence>
<dbReference type="PROSITE" id="PS50893">
    <property type="entry name" value="ABC_TRANSPORTER_2"/>
    <property type="match status" value="1"/>
</dbReference>
<dbReference type="Gene3D" id="3.40.50.300">
    <property type="entry name" value="P-loop containing nucleotide triphosphate hydrolases"/>
    <property type="match status" value="1"/>
</dbReference>
<proteinExistence type="inferred from homology"/>
<dbReference type="GO" id="GO:0055085">
    <property type="term" value="P:transmembrane transport"/>
    <property type="evidence" value="ECO:0007669"/>
    <property type="project" value="UniProtKB-ARBA"/>
</dbReference>
<dbReference type="InterPro" id="IPR003439">
    <property type="entry name" value="ABC_transporter-like_ATP-bd"/>
</dbReference>
<reference evidence="7 8" key="1">
    <citation type="submission" date="2016-10" db="EMBL/GenBank/DDBJ databases">
        <authorList>
            <person name="de Groot N.N."/>
        </authorList>
    </citation>
    <scope>NUCLEOTIDE SEQUENCE [LARGE SCALE GENOMIC DNA]</scope>
    <source>
        <strain evidence="7 8">DSM 19548</strain>
    </source>
</reference>
<evidence type="ECO:0000256" key="5">
    <source>
        <dbReference type="ARBA" id="ARBA00022840"/>
    </source>
</evidence>
<dbReference type="GO" id="GO:0005886">
    <property type="term" value="C:plasma membrane"/>
    <property type="evidence" value="ECO:0007669"/>
    <property type="project" value="UniProtKB-SubCell"/>
</dbReference>